<accession>A0A239D4X8</accession>
<organism evidence="2 3">
    <name type="scientific">Antarctobacter heliothermus</name>
    <dbReference type="NCBI Taxonomy" id="74033"/>
    <lineage>
        <taxon>Bacteria</taxon>
        <taxon>Pseudomonadati</taxon>
        <taxon>Pseudomonadota</taxon>
        <taxon>Alphaproteobacteria</taxon>
        <taxon>Rhodobacterales</taxon>
        <taxon>Roseobacteraceae</taxon>
        <taxon>Antarctobacter</taxon>
    </lineage>
</organism>
<keyword evidence="1" id="KW-0472">Membrane</keyword>
<keyword evidence="1" id="KW-0812">Transmembrane</keyword>
<dbReference type="EMBL" id="FZON01000009">
    <property type="protein sequence ID" value="SNS26663.1"/>
    <property type="molecule type" value="Genomic_DNA"/>
</dbReference>
<dbReference type="AlphaFoldDB" id="A0A239D4X8"/>
<name>A0A239D4X8_9RHOB</name>
<feature type="transmembrane region" description="Helical" evidence="1">
    <location>
        <begin position="14"/>
        <end position="32"/>
    </location>
</feature>
<proteinExistence type="predicted"/>
<protein>
    <submittedName>
        <fullName evidence="2">Uncharacterized protein</fullName>
    </submittedName>
</protein>
<reference evidence="2 3" key="1">
    <citation type="submission" date="2017-06" db="EMBL/GenBank/DDBJ databases">
        <authorList>
            <person name="Kim H.J."/>
            <person name="Triplett B.A."/>
        </authorList>
    </citation>
    <scope>NUCLEOTIDE SEQUENCE [LARGE SCALE GENOMIC DNA]</scope>
    <source>
        <strain evidence="2 3">DSM 11445</strain>
    </source>
</reference>
<evidence type="ECO:0000313" key="2">
    <source>
        <dbReference type="EMBL" id="SNS26663.1"/>
    </source>
</evidence>
<gene>
    <name evidence="2" type="ORF">SAMN04488078_100948</name>
</gene>
<evidence type="ECO:0000313" key="3">
    <source>
        <dbReference type="Proteomes" id="UP000198440"/>
    </source>
</evidence>
<dbReference type="OrthoDB" id="7866241at2"/>
<dbReference type="Proteomes" id="UP000198440">
    <property type="component" value="Unassembled WGS sequence"/>
</dbReference>
<dbReference type="RefSeq" id="WP_089277103.1">
    <property type="nucleotide sequence ID" value="NZ_FZON01000009.1"/>
</dbReference>
<sequence>MSGLWDIVLSPTGLALYAAFWAFKILAGAWMLRKAMLLLPVRAQSWTEDKLGRLKLRGRGPRRLG</sequence>
<evidence type="ECO:0000256" key="1">
    <source>
        <dbReference type="SAM" id="Phobius"/>
    </source>
</evidence>
<keyword evidence="1" id="KW-1133">Transmembrane helix</keyword>